<reference evidence="1" key="1">
    <citation type="submission" date="2018-11" db="EMBL/GenBank/DDBJ databases">
        <title>The sequence and de novo assembly of Larimichthys crocea genome using PacBio and Hi-C technologies.</title>
        <authorList>
            <person name="Xu P."/>
            <person name="Chen B."/>
            <person name="Zhou Z."/>
            <person name="Ke Q."/>
            <person name="Wu Y."/>
            <person name="Bai H."/>
            <person name="Pu F."/>
        </authorList>
    </citation>
    <scope>NUCLEOTIDE SEQUENCE</scope>
    <source>
        <tissue evidence="1">Muscle</tissue>
    </source>
</reference>
<dbReference type="Proteomes" id="UP000793456">
    <property type="component" value="Chromosome XIV"/>
</dbReference>
<comment type="caution">
    <text evidence="1">The sequence shown here is derived from an EMBL/GenBank/DDBJ whole genome shotgun (WGS) entry which is preliminary data.</text>
</comment>
<evidence type="ECO:0000313" key="1">
    <source>
        <dbReference type="EMBL" id="TMS11401.1"/>
    </source>
</evidence>
<dbReference type="EMBL" id="CM011687">
    <property type="protein sequence ID" value="TMS11401.1"/>
    <property type="molecule type" value="Genomic_DNA"/>
</dbReference>
<keyword evidence="2" id="KW-1185">Reference proteome</keyword>
<name>A0ACD3QXH6_LARCR</name>
<proteinExistence type="predicted"/>
<gene>
    <name evidence="1" type="ORF">E3U43_020394</name>
</gene>
<organism evidence="1 2">
    <name type="scientific">Larimichthys crocea</name>
    <name type="common">Large yellow croaker</name>
    <name type="synonym">Pseudosciaena crocea</name>
    <dbReference type="NCBI Taxonomy" id="215358"/>
    <lineage>
        <taxon>Eukaryota</taxon>
        <taxon>Metazoa</taxon>
        <taxon>Chordata</taxon>
        <taxon>Craniata</taxon>
        <taxon>Vertebrata</taxon>
        <taxon>Euteleostomi</taxon>
        <taxon>Actinopterygii</taxon>
        <taxon>Neopterygii</taxon>
        <taxon>Teleostei</taxon>
        <taxon>Neoteleostei</taxon>
        <taxon>Acanthomorphata</taxon>
        <taxon>Eupercaria</taxon>
        <taxon>Sciaenidae</taxon>
        <taxon>Larimichthys</taxon>
    </lineage>
</organism>
<sequence length="162" mass="16940">MRRSGAPSQLLGNASKKPRFVAPGPSSSCLTPESKPLTPKLGLSNALEKVQRSLAAPAQSKTEYEAQPKAAQPATALSKALARVLCATESKENEAKTEDPNNGSEEYTEDSGPAGVNGYPQLTPGLPRAPLLSVGSSHVSASCRLGLWLQSGRSEILQCDVV</sequence>
<evidence type="ECO:0000313" key="2">
    <source>
        <dbReference type="Proteomes" id="UP000793456"/>
    </source>
</evidence>
<accession>A0ACD3QXH6</accession>
<protein>
    <submittedName>
        <fullName evidence="1">Uncharacterized protein</fullName>
    </submittedName>
</protein>